<evidence type="ECO:0000313" key="3">
    <source>
        <dbReference type="Proteomes" id="UP000656319"/>
    </source>
</evidence>
<protein>
    <recommendedName>
        <fullName evidence="4">Intracellular septation protein A</fullName>
    </recommendedName>
</protein>
<evidence type="ECO:0000256" key="1">
    <source>
        <dbReference type="SAM" id="Phobius"/>
    </source>
</evidence>
<keyword evidence="1" id="KW-1133">Transmembrane helix</keyword>
<accession>A0ABN7I0W2</accession>
<sequence>MIPSARYVLAFVVNVALPALAYRMALPNWGLPGALMASSIPLLAWITFDFARFRHFDALSAIVLASLAMSLVLLTSPAGRWLREAREPLVGGIVGVLFLLSLMVKRPLVFYLARSTLARERQGREREFDEMWQSRPALARSIRLMTAVWGIGLVGENAIRVYIVGYVAGHDVDRLSTVIRYGTYAGLTAWSILYRRAYIKRQQPYGQFEE</sequence>
<keyword evidence="1" id="KW-0812">Transmembrane</keyword>
<dbReference type="Proteomes" id="UP000656319">
    <property type="component" value="Unassembled WGS sequence"/>
</dbReference>
<feature type="transmembrane region" description="Helical" evidence="1">
    <location>
        <begin position="89"/>
        <end position="113"/>
    </location>
</feature>
<dbReference type="NCBIfam" id="NF041646">
    <property type="entry name" value="VC0807_fam"/>
    <property type="match status" value="1"/>
</dbReference>
<reference evidence="2 3" key="1">
    <citation type="submission" date="2020-10" db="EMBL/GenBank/DDBJ databases">
        <authorList>
            <person name="Peeters C."/>
        </authorList>
    </citation>
    <scope>NUCLEOTIDE SEQUENCE [LARGE SCALE GENOMIC DNA]</scope>
    <source>
        <strain evidence="2 3">LMG 27952</strain>
    </source>
</reference>
<gene>
    <name evidence="2" type="ORF">LMG27952_03936</name>
</gene>
<feature type="transmembrane region" description="Helical" evidence="1">
    <location>
        <begin position="7"/>
        <end position="25"/>
    </location>
</feature>
<proteinExistence type="predicted"/>
<comment type="caution">
    <text evidence="2">The sequence shown here is derived from an EMBL/GenBank/DDBJ whole genome shotgun (WGS) entry which is preliminary data.</text>
</comment>
<feature type="transmembrane region" description="Helical" evidence="1">
    <location>
        <begin position="58"/>
        <end position="77"/>
    </location>
</feature>
<keyword evidence="1" id="KW-0472">Membrane</keyword>
<evidence type="ECO:0000313" key="2">
    <source>
        <dbReference type="EMBL" id="CAD6542772.1"/>
    </source>
</evidence>
<dbReference type="EMBL" id="CAJHCQ010000010">
    <property type="protein sequence ID" value="CAD6542772.1"/>
    <property type="molecule type" value="Genomic_DNA"/>
</dbReference>
<feature type="transmembrane region" description="Helical" evidence="1">
    <location>
        <begin position="31"/>
        <end position="51"/>
    </location>
</feature>
<keyword evidence="3" id="KW-1185">Reference proteome</keyword>
<name>A0ABN7I0W2_9BURK</name>
<organism evidence="2 3">
    <name type="scientific">Paraburkholderia hiiakae</name>
    <dbReference type="NCBI Taxonomy" id="1081782"/>
    <lineage>
        <taxon>Bacteria</taxon>
        <taxon>Pseudomonadati</taxon>
        <taxon>Pseudomonadota</taxon>
        <taxon>Betaproteobacteria</taxon>
        <taxon>Burkholderiales</taxon>
        <taxon>Burkholderiaceae</taxon>
        <taxon>Paraburkholderia</taxon>
    </lineage>
</organism>
<evidence type="ECO:0008006" key="4">
    <source>
        <dbReference type="Google" id="ProtNLM"/>
    </source>
</evidence>